<evidence type="ECO:0000313" key="5">
    <source>
        <dbReference type="Proteomes" id="UP000577956"/>
    </source>
</evidence>
<dbReference type="Proteomes" id="UP000577956">
    <property type="component" value="Unassembled WGS sequence"/>
</dbReference>
<evidence type="ECO:0000256" key="1">
    <source>
        <dbReference type="ARBA" id="ARBA00022505"/>
    </source>
</evidence>
<dbReference type="NCBIfam" id="TIGR01764">
    <property type="entry name" value="excise"/>
    <property type="match status" value="1"/>
</dbReference>
<proteinExistence type="predicted"/>
<dbReference type="Pfam" id="PF12728">
    <property type="entry name" value="HTH_17"/>
    <property type="match status" value="1"/>
</dbReference>
<comment type="caution">
    <text evidence="4">The sequence shown here is derived from an EMBL/GenBank/DDBJ whole genome shotgun (WGS) entry which is preliminary data.</text>
</comment>
<dbReference type="InterPro" id="IPR041657">
    <property type="entry name" value="HTH_17"/>
</dbReference>
<evidence type="ECO:0000259" key="3">
    <source>
        <dbReference type="PROSITE" id="PS51866"/>
    </source>
</evidence>
<gene>
    <name evidence="4" type="ORF">BKA21_000157</name>
</gene>
<protein>
    <submittedName>
        <fullName evidence="4">Molybdopterin-binding protein</fullName>
    </submittedName>
</protein>
<evidence type="ECO:0000256" key="2">
    <source>
        <dbReference type="PROSITE-ProRule" id="PRU01213"/>
    </source>
</evidence>
<dbReference type="GO" id="GO:0015689">
    <property type="term" value="P:molybdate ion transport"/>
    <property type="evidence" value="ECO:0007669"/>
    <property type="project" value="InterPro"/>
</dbReference>
<dbReference type="Pfam" id="PF03459">
    <property type="entry name" value="TOBE"/>
    <property type="match status" value="1"/>
</dbReference>
<dbReference type="SUPFAM" id="SSF50331">
    <property type="entry name" value="MOP-like"/>
    <property type="match status" value="1"/>
</dbReference>
<keyword evidence="1 2" id="KW-0500">Molybdenum</keyword>
<name>A0A7Y9FC49_9CELL</name>
<dbReference type="PROSITE" id="PS51866">
    <property type="entry name" value="MOP"/>
    <property type="match status" value="1"/>
</dbReference>
<dbReference type="InterPro" id="IPR004606">
    <property type="entry name" value="Mop_domain"/>
</dbReference>
<dbReference type="GO" id="GO:0003677">
    <property type="term" value="F:DNA binding"/>
    <property type="evidence" value="ECO:0007669"/>
    <property type="project" value="InterPro"/>
</dbReference>
<sequence length="129" mass="13880">MRYRVSEAATFLGVSDDTVRRWVEAGRLTAVRGASGRQEVEGADLARLATELADDPVPGRTSARNRMPGIVTRVVRDTVMAQVDVQAGPFRLVSLISREAADELALEPGVRVVAAVKATVVTVERPEPV</sequence>
<dbReference type="Gene3D" id="1.10.1660.10">
    <property type="match status" value="1"/>
</dbReference>
<reference evidence="4 5" key="1">
    <citation type="submission" date="2020-07" db="EMBL/GenBank/DDBJ databases">
        <title>Sequencing the genomes of 1000 actinobacteria strains.</title>
        <authorList>
            <person name="Klenk H.-P."/>
        </authorList>
    </citation>
    <scope>NUCLEOTIDE SEQUENCE [LARGE SCALE GENOMIC DNA]</scope>
    <source>
        <strain evidence="4 5">DSM 24482</strain>
    </source>
</reference>
<evidence type="ECO:0000313" key="4">
    <source>
        <dbReference type="EMBL" id="NYD84608.1"/>
    </source>
</evidence>
<dbReference type="Gene3D" id="2.40.50.100">
    <property type="match status" value="1"/>
</dbReference>
<dbReference type="RefSeq" id="WP_179625290.1">
    <property type="nucleotide sequence ID" value="NZ_BAABFI010000004.1"/>
</dbReference>
<dbReference type="EMBL" id="JACCBK010000001">
    <property type="protein sequence ID" value="NYD84608.1"/>
    <property type="molecule type" value="Genomic_DNA"/>
</dbReference>
<dbReference type="CDD" id="cd04762">
    <property type="entry name" value="HTH_MerR-trunc"/>
    <property type="match status" value="1"/>
</dbReference>
<dbReference type="InterPro" id="IPR010093">
    <property type="entry name" value="SinI_DNA-bd"/>
</dbReference>
<accession>A0A7Y9FC49</accession>
<dbReference type="InterPro" id="IPR008995">
    <property type="entry name" value="Mo/tungstate-bd_C_term_dom"/>
</dbReference>
<dbReference type="AlphaFoldDB" id="A0A7Y9FC49"/>
<dbReference type="InterPro" id="IPR005116">
    <property type="entry name" value="Transp-assoc_OB_typ1"/>
</dbReference>
<feature type="domain" description="Mop" evidence="3">
    <location>
        <begin position="60"/>
        <end position="125"/>
    </location>
</feature>
<organism evidence="4 5">
    <name type="scientific">Cellulomonas oligotrophica</name>
    <dbReference type="NCBI Taxonomy" id="931536"/>
    <lineage>
        <taxon>Bacteria</taxon>
        <taxon>Bacillati</taxon>
        <taxon>Actinomycetota</taxon>
        <taxon>Actinomycetes</taxon>
        <taxon>Micrococcales</taxon>
        <taxon>Cellulomonadaceae</taxon>
        <taxon>Cellulomonas</taxon>
    </lineage>
</organism>